<name>A0A4V2PJ31_PSEEN</name>
<gene>
    <name evidence="2" type="ORF">EV378_2802</name>
</gene>
<keyword evidence="3" id="KW-1185">Reference proteome</keyword>
<evidence type="ECO:0000313" key="2">
    <source>
        <dbReference type="EMBL" id="TCK26956.1"/>
    </source>
</evidence>
<dbReference type="RefSeq" id="WP_132424982.1">
    <property type="nucleotide sequence ID" value="NZ_SMFZ01000001.1"/>
</dbReference>
<dbReference type="Pfam" id="PF04480">
    <property type="entry name" value="DUF559"/>
    <property type="match status" value="1"/>
</dbReference>
<dbReference type="Proteomes" id="UP000295560">
    <property type="component" value="Unassembled WGS sequence"/>
</dbReference>
<feature type="domain" description="DUF559" evidence="1">
    <location>
        <begin position="222"/>
        <end position="286"/>
    </location>
</feature>
<dbReference type="AlphaFoldDB" id="A0A4V2PJ31"/>
<organism evidence="2 3">
    <name type="scientific">Pseudonocardia endophytica</name>
    <dbReference type="NCBI Taxonomy" id="401976"/>
    <lineage>
        <taxon>Bacteria</taxon>
        <taxon>Bacillati</taxon>
        <taxon>Actinomycetota</taxon>
        <taxon>Actinomycetes</taxon>
        <taxon>Pseudonocardiales</taxon>
        <taxon>Pseudonocardiaceae</taxon>
        <taxon>Pseudonocardia</taxon>
    </lineage>
</organism>
<reference evidence="2 3" key="1">
    <citation type="submission" date="2019-03" db="EMBL/GenBank/DDBJ databases">
        <title>Sequencing the genomes of 1000 actinobacteria strains.</title>
        <authorList>
            <person name="Klenk H.-P."/>
        </authorList>
    </citation>
    <scope>NUCLEOTIDE SEQUENCE [LARGE SCALE GENOMIC DNA]</scope>
    <source>
        <strain evidence="2 3">DSM 44969</strain>
    </source>
</reference>
<dbReference type="SUPFAM" id="SSF52980">
    <property type="entry name" value="Restriction endonuclease-like"/>
    <property type="match status" value="1"/>
</dbReference>
<dbReference type="OrthoDB" id="3566910at2"/>
<accession>A0A4V2PJ31</accession>
<evidence type="ECO:0000259" key="1">
    <source>
        <dbReference type="Pfam" id="PF04480"/>
    </source>
</evidence>
<proteinExistence type="predicted"/>
<evidence type="ECO:0000313" key="3">
    <source>
        <dbReference type="Proteomes" id="UP000295560"/>
    </source>
</evidence>
<sequence length="296" mass="32810">MTVPGFPTAFRGSAAVDAGLVTWSVLRGPRFDRLLPDIYGVHQDEPRDLALRSRAAFRWGGDRGVLVGHSAAELLGADCSPWRAPAELAVPGGGLRSRDGVIVRRDRLHPGEIAVVGDVRTTTPMRTAFDLGCRSGLVEGVVAVDALARVHRFPPDLLVNFAVRYARARGVYRFTDVLAFCDRKAGSPPESRLRMLLVLSGLPRPVVQHPVLDDDRRRAVWLDLAYPEHRVGVEYDGGEHLKPEQVRKDIARHTRLVAAGWRVFRYTSQEIRNERDRIVADVAEALALDVAALRLR</sequence>
<dbReference type="InterPro" id="IPR007569">
    <property type="entry name" value="DUF559"/>
</dbReference>
<protein>
    <submittedName>
        <fullName evidence="2">Uncharacterized protein DUF559</fullName>
    </submittedName>
</protein>
<dbReference type="EMBL" id="SMFZ01000001">
    <property type="protein sequence ID" value="TCK26956.1"/>
    <property type="molecule type" value="Genomic_DNA"/>
</dbReference>
<dbReference type="InterPro" id="IPR011335">
    <property type="entry name" value="Restrct_endonuc-II-like"/>
</dbReference>
<comment type="caution">
    <text evidence="2">The sequence shown here is derived from an EMBL/GenBank/DDBJ whole genome shotgun (WGS) entry which is preliminary data.</text>
</comment>
<dbReference type="Gene3D" id="3.40.960.10">
    <property type="entry name" value="VSR Endonuclease"/>
    <property type="match status" value="1"/>
</dbReference>